<keyword evidence="5" id="KW-1185">Reference proteome</keyword>
<sequence>MRGRFVLLCLFALNLAVLQNAQEFNGDTLSSELNKLADSIGWSFLQGEYNKLGYKETKIDGEKQVDEIAGKIGRRMIEVDNALKKLKEAVEEDQMSSADVPQDCCVDGDYQESIRFRTQVSEHHLCYSKPDYAEQKYLRFPSNNVLSAMKSNLDVKHLQFQYIANGFGLFINYPATKLTDCDTYDPRFRPFYVSTTTAVPRDVVVALDISNSMRGEKLNEARRAVLTVMETLSVKDNFGVVVFNDEAKTLDGCYENQLVPATSTTKKKFKDFLSSQSGDGGADFDAALRKAFMYFKANSSVERNSRDQILLFLTGGENIKGSPLETIRDQNEALQNRVVIHTFGIGTEMGIAERELLKNMAEQKMNNNSYGYVKIGKPVFPENLKSLREAMGTYYDYFSVPISTHPTYTQPYKDFFTNEKIITGCLPFAINNAFSGVVCADILLSELVAEILYIKQEELSYAFIIDGDERTIVHPLLPDPRDVKATDQDINNIYNFETSGDVFQIIDSMKKKKNLVTSIIEGRGEKYLDGSTKITLKAVYYWTPIVAPGSNLSLCIVVEQNNTVADIDFTPQPSSGDFLYHRWDLNQWPAPFCRHFNRYATQAKCTVKLTPDAFTEAYSYTGVKETEVRVKQYKDYLSGDIFTNPGLKASAVKSIRLTYPIEKFWTTISRKEAPYLVWRYVATQNGVMRNYPGIRLTDDYDYKLRPWYHRTVAQKLLNVVSAPYEDAWGAGKVISLTKTVSTRGATHERKIEAILGTDLSIYYFNQLLEDKYPICANKTSYNCIVIDNSGFLVMHPHFIETKSLKGQVHIAYLEGRISRSLIKKGIMYRQPCRDTGNKKDQFTYRVKLGGTELNGIVDSEEGYQLRPVSGSNVFLILKHKHKNDEDKCCNVEYFRDPSSVQCGTGQCTCLCYTDLSFNDCKNQYEIMGGFVPCNSQLPTLRSVSTPEEDLVSNLPTCFPTNCACRKTERECFRTSGCSWCTSDTHGDLVDGFCDLKELCPYQQCLKDECSGKCCGSECNSPPPPPEPGFYIGVSVGAGLFVIVLIIVVVLIIRKQRNRGTDDTYLDPTYDNQKCKDKEDYNTMPNYYVAELSAHSEESINTNTS</sequence>
<dbReference type="PANTHER" id="PTHR10166">
    <property type="entry name" value="VOLTAGE-DEPENDENT CALCIUM CHANNEL SUBUNIT ALPHA-2/DELTA-RELATED"/>
    <property type="match status" value="1"/>
</dbReference>
<dbReference type="AlphaFoldDB" id="A0A8W8MZY3"/>
<dbReference type="Gene3D" id="3.40.50.410">
    <property type="entry name" value="von Willebrand factor, type A domain"/>
    <property type="match status" value="1"/>
</dbReference>
<dbReference type="PROSITE" id="PS50234">
    <property type="entry name" value="VWFA"/>
    <property type="match status" value="1"/>
</dbReference>
<dbReference type="InterPro" id="IPR051173">
    <property type="entry name" value="Ca_channel_alpha-2/delta"/>
</dbReference>
<protein>
    <recommendedName>
        <fullName evidence="3">VWFA domain-containing protein</fullName>
    </recommendedName>
</protein>
<keyword evidence="1" id="KW-0472">Membrane</keyword>
<dbReference type="GO" id="GO:0005245">
    <property type="term" value="F:voltage-gated calcium channel activity"/>
    <property type="evidence" value="ECO:0007669"/>
    <property type="project" value="TreeGrafter"/>
</dbReference>
<keyword evidence="1" id="KW-0812">Transmembrane</keyword>
<evidence type="ECO:0000313" key="5">
    <source>
        <dbReference type="Proteomes" id="UP000005408"/>
    </source>
</evidence>
<keyword evidence="2" id="KW-0732">Signal</keyword>
<evidence type="ECO:0000256" key="2">
    <source>
        <dbReference type="SAM" id="SignalP"/>
    </source>
</evidence>
<evidence type="ECO:0000256" key="1">
    <source>
        <dbReference type="SAM" id="Phobius"/>
    </source>
</evidence>
<evidence type="ECO:0000313" key="4">
    <source>
        <dbReference type="EnsemblMetazoa" id="G3801.1:cds"/>
    </source>
</evidence>
<dbReference type="Gene3D" id="3.30.450.20">
    <property type="entry name" value="PAS domain"/>
    <property type="match status" value="2"/>
</dbReference>
<dbReference type="SMART" id="SM00327">
    <property type="entry name" value="VWA"/>
    <property type="match status" value="1"/>
</dbReference>
<dbReference type="PANTHER" id="PTHR10166:SF66">
    <property type="entry name" value="VWFA AND CACHE DOMAIN-CONTAINING PROTEIN CG16868"/>
    <property type="match status" value="1"/>
</dbReference>
<dbReference type="InterPro" id="IPR002035">
    <property type="entry name" value="VWF_A"/>
</dbReference>
<evidence type="ECO:0000259" key="3">
    <source>
        <dbReference type="PROSITE" id="PS50234"/>
    </source>
</evidence>
<name>A0A8W8MZY3_MAGGI</name>
<feature type="domain" description="VWFA" evidence="3">
    <location>
        <begin position="202"/>
        <end position="391"/>
    </location>
</feature>
<accession>A0A8W8MZY3</accession>
<organism evidence="4 5">
    <name type="scientific">Magallana gigas</name>
    <name type="common">Pacific oyster</name>
    <name type="synonym">Crassostrea gigas</name>
    <dbReference type="NCBI Taxonomy" id="29159"/>
    <lineage>
        <taxon>Eukaryota</taxon>
        <taxon>Metazoa</taxon>
        <taxon>Spiralia</taxon>
        <taxon>Lophotrochozoa</taxon>
        <taxon>Mollusca</taxon>
        <taxon>Bivalvia</taxon>
        <taxon>Autobranchia</taxon>
        <taxon>Pteriomorphia</taxon>
        <taxon>Ostreida</taxon>
        <taxon>Ostreoidea</taxon>
        <taxon>Ostreidae</taxon>
        <taxon>Magallana</taxon>
    </lineage>
</organism>
<keyword evidence="1" id="KW-1133">Transmembrane helix</keyword>
<dbReference type="InterPro" id="IPR036465">
    <property type="entry name" value="vWFA_dom_sf"/>
</dbReference>
<dbReference type="Proteomes" id="UP000005408">
    <property type="component" value="Unassembled WGS sequence"/>
</dbReference>
<dbReference type="SUPFAM" id="SSF53300">
    <property type="entry name" value="vWA-like"/>
    <property type="match status" value="1"/>
</dbReference>
<feature type="transmembrane region" description="Helical" evidence="1">
    <location>
        <begin position="1029"/>
        <end position="1052"/>
    </location>
</feature>
<feature type="chain" id="PRO_5036456858" description="VWFA domain-containing protein" evidence="2">
    <location>
        <begin position="22"/>
        <end position="1104"/>
    </location>
</feature>
<dbReference type="GO" id="GO:0005891">
    <property type="term" value="C:voltage-gated calcium channel complex"/>
    <property type="evidence" value="ECO:0007669"/>
    <property type="project" value="TreeGrafter"/>
</dbReference>
<proteinExistence type="predicted"/>
<dbReference type="Pfam" id="PF00092">
    <property type="entry name" value="VWA"/>
    <property type="match status" value="1"/>
</dbReference>
<dbReference type="EnsemblMetazoa" id="G3801.1">
    <property type="protein sequence ID" value="G3801.1:cds"/>
    <property type="gene ID" value="G3801"/>
</dbReference>
<reference evidence="4" key="1">
    <citation type="submission" date="2022-08" db="UniProtKB">
        <authorList>
            <consortium name="EnsemblMetazoa"/>
        </authorList>
    </citation>
    <scope>IDENTIFICATION</scope>
    <source>
        <strain evidence="4">05x7-T-G4-1.051#20</strain>
    </source>
</reference>
<feature type="signal peptide" evidence="2">
    <location>
        <begin position="1"/>
        <end position="21"/>
    </location>
</feature>